<proteinExistence type="predicted"/>
<dbReference type="InterPro" id="IPR032483">
    <property type="entry name" value="DUF5053"/>
</dbReference>
<dbReference type="RefSeq" id="WP_010802251.1">
    <property type="nucleotide sequence ID" value="NZ_CAJSYT010000001.1"/>
</dbReference>
<dbReference type="EMBL" id="WKLP01000022">
    <property type="protein sequence ID" value="MRY12824.1"/>
    <property type="molecule type" value="Genomic_DNA"/>
</dbReference>
<dbReference type="AlphaFoldDB" id="A0A6G1ZFT5"/>
<dbReference type="Pfam" id="PF16476">
    <property type="entry name" value="DUF5053"/>
    <property type="match status" value="1"/>
</dbReference>
<evidence type="ECO:0000313" key="1">
    <source>
        <dbReference type="EMBL" id="MRY12824.1"/>
    </source>
</evidence>
<accession>A0A6G1ZFT5</accession>
<sequence>MANYEELKKEFLSQRAEFNQSEEIDESAFQERIRRYLATKTPEEAQMLADIMLECVNEDIEKTDNLIHEARLRKVLSKVYDAVSWSYIAKAYFGKSRSWLNQRLNSFIVNGKEAQFTPEELKQLQRALLDLSGDIKNTALELGVH</sequence>
<reference evidence="1" key="1">
    <citation type="journal article" date="2019" name="Nat. Med.">
        <title>A library of human gut bacterial isolates paired with longitudinal multiomics data enables mechanistic microbiome research.</title>
        <authorList>
            <person name="Poyet M."/>
            <person name="Groussin M."/>
            <person name="Gibbons S.M."/>
            <person name="Avila-Pacheco J."/>
            <person name="Jiang X."/>
            <person name="Kearney S.M."/>
            <person name="Perrotta A.R."/>
            <person name="Berdy B."/>
            <person name="Zhao S."/>
            <person name="Lieberman T.D."/>
            <person name="Swanson P.K."/>
            <person name="Smith M."/>
            <person name="Roesemann S."/>
            <person name="Alexander J.E."/>
            <person name="Rich S.A."/>
            <person name="Livny J."/>
            <person name="Vlamakis H."/>
            <person name="Clish C."/>
            <person name="Bullock K."/>
            <person name="Deik A."/>
            <person name="Scott J."/>
            <person name="Pierce K.A."/>
            <person name="Xavier R.J."/>
            <person name="Alm E.J."/>
        </authorList>
    </citation>
    <scope>NUCLEOTIDE SEQUENCE</scope>
    <source>
        <strain evidence="1">BIOML-A4</strain>
    </source>
</reference>
<comment type="caution">
    <text evidence="1">The sequence shown here is derived from an EMBL/GenBank/DDBJ whole genome shotgun (WGS) entry which is preliminary data.</text>
</comment>
<protein>
    <submittedName>
        <fullName evidence="1">DUF5053 domain-containing protein</fullName>
    </submittedName>
</protein>
<name>A0A6G1ZFT5_9BACT</name>
<organism evidence="1">
    <name type="scientific">Parabacteroides goldsteinii</name>
    <dbReference type="NCBI Taxonomy" id="328812"/>
    <lineage>
        <taxon>Bacteria</taxon>
        <taxon>Pseudomonadati</taxon>
        <taxon>Bacteroidota</taxon>
        <taxon>Bacteroidia</taxon>
        <taxon>Bacteroidales</taxon>
        <taxon>Tannerellaceae</taxon>
        <taxon>Parabacteroides</taxon>
    </lineage>
</organism>
<gene>
    <name evidence="1" type="ORF">GKE01_15270</name>
</gene>